<feature type="transmembrane region" description="Helical" evidence="9">
    <location>
        <begin position="309"/>
        <end position="331"/>
    </location>
</feature>
<reference evidence="12" key="2">
    <citation type="journal article" date="2023" name="IMA Fungus">
        <title>Comparative genomic study of the Penicillium genus elucidates a diverse pangenome and 15 lateral gene transfer events.</title>
        <authorList>
            <person name="Petersen C."/>
            <person name="Sorensen T."/>
            <person name="Nielsen M.R."/>
            <person name="Sondergaard T.E."/>
            <person name="Sorensen J.L."/>
            <person name="Fitzpatrick D.A."/>
            <person name="Frisvad J.C."/>
            <person name="Nielsen K.L."/>
        </authorList>
    </citation>
    <scope>NUCLEOTIDE SEQUENCE</scope>
    <source>
        <strain evidence="12">IBT 23319</strain>
    </source>
</reference>
<evidence type="ECO:0000256" key="5">
    <source>
        <dbReference type="ARBA" id="ARBA00022840"/>
    </source>
</evidence>
<dbReference type="InterPro" id="IPR017871">
    <property type="entry name" value="ABC_transporter-like_CS"/>
</dbReference>
<keyword evidence="13" id="KW-1185">Reference proteome</keyword>
<feature type="transmembrane region" description="Helical" evidence="9">
    <location>
        <begin position="378"/>
        <end position="399"/>
    </location>
</feature>
<proteinExistence type="predicted"/>
<dbReference type="SMART" id="SM00382">
    <property type="entry name" value="AAA"/>
    <property type="match status" value="2"/>
</dbReference>
<dbReference type="RefSeq" id="XP_056497216.1">
    <property type="nucleotide sequence ID" value="XM_056647451.1"/>
</dbReference>
<evidence type="ECO:0000256" key="4">
    <source>
        <dbReference type="ARBA" id="ARBA00022741"/>
    </source>
</evidence>
<dbReference type="Gene3D" id="1.20.1560.10">
    <property type="entry name" value="ABC transporter type 1, transmembrane domain"/>
    <property type="match status" value="2"/>
</dbReference>
<keyword evidence="3 9" id="KW-0812">Transmembrane</keyword>
<evidence type="ECO:0000256" key="9">
    <source>
        <dbReference type="SAM" id="Phobius"/>
    </source>
</evidence>
<dbReference type="InterPro" id="IPR003593">
    <property type="entry name" value="AAA+_ATPase"/>
</dbReference>
<dbReference type="PROSITE" id="PS50893">
    <property type="entry name" value="ABC_TRANSPORTER_2"/>
    <property type="match status" value="2"/>
</dbReference>
<feature type="transmembrane region" description="Helical" evidence="9">
    <location>
        <begin position="352"/>
        <end position="372"/>
    </location>
</feature>
<dbReference type="GO" id="GO:0016887">
    <property type="term" value="F:ATP hydrolysis activity"/>
    <property type="evidence" value="ECO:0007669"/>
    <property type="project" value="InterPro"/>
</dbReference>
<dbReference type="Pfam" id="PF24357">
    <property type="entry name" value="TMD0_ABC"/>
    <property type="match status" value="1"/>
</dbReference>
<feature type="transmembrane region" description="Helical" evidence="9">
    <location>
        <begin position="70"/>
        <end position="91"/>
    </location>
</feature>
<feature type="transmembrane region" description="Helical" evidence="9">
    <location>
        <begin position="28"/>
        <end position="49"/>
    </location>
</feature>
<accession>A0A9W9NP64</accession>
<sequence>MEDTASLCGDGWFGPVVASQGCRGGFDFTLFFESTILAVTPAACFILLAPFRVYQLSKQTSKVISSINRLANLIISSILVCLQLLLLVLVATKNVGGHALVASTALELVAALVAVVLIDLEYFRSIRPSLLVSAYLFVTLLLDTARARTAWLISDNRSYPTSLCASLALKGLLLILQNFEKRRWFLDQKHNMSDESIGGPFNQGLFVWLNSLLCKGYTALLIGNELPRIHEKLSSEDLSATFEATWAACNQERKNALLFAVVKRLRWEIAGIVLPRLAVMGFSIAQPFIVGRVVSTLAQTDQLSLDKGYGLVGATAIVFVGIAHMMNLPLGSTDESSAMSLMGADIEMLAEYFNSTVCETWANVLQLGLATWLLKTMVGAVCIAPIVIVIIFISISFGMGNMVSDRQKKWLEATEKRINLTSSIVGSIRNVKALGLSEVMQDMIDSSRQDELRISKRFRRTQTIRVCTEKRMLDQSDSDSWTNPSTASDIALSPMRVPVEMKHTVMSLKNVRFAWDSALYTGDGINLEVESCSAGTLVLVIGPVGSGKSTILKGLAGETPVIEGDYFIKYPDIAFCDQTPWLVNASIKENIVGGPISEVDREWYRTVINACSLDADFAKMPEGDQTLVGSQGAKLSGGQRQRITIARALYARKRISCFDDILSGLDNTTSHLVFEKVFGPRGLLRRLGGVVFLATHSVDYMKQADFIISLDDDGQVLKQGSYEDVQRSTLDDFESRDERLRDMTQLFIRSPASEEDKEHQESVLGPVESPGENSSHEKTADASIYKYYFSALGWQRILILLIFLTINSGTYGLIYVWIELWASSSSNGSPSNVGYWLGLYACYSVIEAIALCFAVYAPLSYLSNVETGSLVTRFSQDMRLVDMILPRGLINAGFRGVFRGLDTERDCYSIIALSGSGSSGDSRATCLDSAVLLTDVSPIETIGVLSSLIQSWTLLETSLGAIARIKDFSEKTPNEMTGTNALTDETSHEWPNRGEIEFVDSSISYSVTEETKPVISGLSLRVKAGTKLGICGRTGSGKSSLALSLLRLNEVVSGQIIIDGKDISDIPRPTVRQSISCLSQEPFFFPGSIRQNIDPLDRATSTEIIDALQRVDIWNSLRKGTDDSTEAVLETKLDQSIMSQGQKQLFCLARALLKRSKVLLLDEPTSSLDRETDAKIQNVIRESFKDCTVIVIAHRICTLLDFDQVIVLSDGQIIEEGNPRELVDRKHGEFYKLLESES</sequence>
<evidence type="ECO:0000313" key="12">
    <source>
        <dbReference type="EMBL" id="KAJ5222293.1"/>
    </source>
</evidence>
<organism evidence="12 13">
    <name type="scientific">Penicillium citrinum</name>
    <dbReference type="NCBI Taxonomy" id="5077"/>
    <lineage>
        <taxon>Eukaryota</taxon>
        <taxon>Fungi</taxon>
        <taxon>Dikarya</taxon>
        <taxon>Ascomycota</taxon>
        <taxon>Pezizomycotina</taxon>
        <taxon>Eurotiomycetes</taxon>
        <taxon>Eurotiomycetidae</taxon>
        <taxon>Eurotiales</taxon>
        <taxon>Aspergillaceae</taxon>
        <taxon>Penicillium</taxon>
    </lineage>
</organism>
<dbReference type="GO" id="GO:0016020">
    <property type="term" value="C:membrane"/>
    <property type="evidence" value="ECO:0007669"/>
    <property type="project" value="UniProtKB-SubCell"/>
</dbReference>
<evidence type="ECO:0000256" key="8">
    <source>
        <dbReference type="SAM" id="MobiDB-lite"/>
    </source>
</evidence>
<protein>
    <submittedName>
        <fullName evidence="12">Multidrug resistance-associated protein</fullName>
    </submittedName>
</protein>
<dbReference type="GeneID" id="81386618"/>
<dbReference type="SUPFAM" id="SSF90123">
    <property type="entry name" value="ABC transporter transmembrane region"/>
    <property type="match status" value="2"/>
</dbReference>
<keyword evidence="2" id="KW-0813">Transport</keyword>
<evidence type="ECO:0000256" key="2">
    <source>
        <dbReference type="ARBA" id="ARBA00022448"/>
    </source>
</evidence>
<dbReference type="OrthoDB" id="6500128at2759"/>
<gene>
    <name evidence="12" type="ORF">N7469_008533</name>
</gene>
<feature type="transmembrane region" description="Helical" evidence="9">
    <location>
        <begin position="838"/>
        <end position="859"/>
    </location>
</feature>
<comment type="subcellular location">
    <subcellularLocation>
        <location evidence="1">Membrane</location>
        <topology evidence="1">Multi-pass membrane protein</topology>
    </subcellularLocation>
</comment>
<dbReference type="SUPFAM" id="SSF52540">
    <property type="entry name" value="P-loop containing nucleoside triphosphate hydrolases"/>
    <property type="match status" value="2"/>
</dbReference>
<evidence type="ECO:0000256" key="6">
    <source>
        <dbReference type="ARBA" id="ARBA00022989"/>
    </source>
</evidence>
<feature type="region of interest" description="Disordered" evidence="8">
    <location>
        <begin position="752"/>
        <end position="775"/>
    </location>
</feature>
<dbReference type="InterPro" id="IPR036640">
    <property type="entry name" value="ABC1_TM_sf"/>
</dbReference>
<evidence type="ECO:0000313" key="13">
    <source>
        <dbReference type="Proteomes" id="UP001147733"/>
    </source>
</evidence>
<feature type="transmembrane region" description="Helical" evidence="9">
    <location>
        <begin position="269"/>
        <end position="289"/>
    </location>
</feature>
<evidence type="ECO:0000259" key="11">
    <source>
        <dbReference type="PROSITE" id="PS50929"/>
    </source>
</evidence>
<dbReference type="InterPro" id="IPR050173">
    <property type="entry name" value="ABC_transporter_C-like"/>
</dbReference>
<feature type="domain" description="ABC transporter" evidence="10">
    <location>
        <begin position="996"/>
        <end position="1235"/>
    </location>
</feature>
<keyword evidence="5" id="KW-0067">ATP-binding</keyword>
<dbReference type="Proteomes" id="UP001147733">
    <property type="component" value="Unassembled WGS sequence"/>
</dbReference>
<keyword evidence="4" id="KW-0547">Nucleotide-binding</keyword>
<dbReference type="PANTHER" id="PTHR24223:SF399">
    <property type="entry name" value="ABC TRANSPORTER ATNG"/>
    <property type="match status" value="1"/>
</dbReference>
<feature type="domain" description="ABC transmembrane type-1" evidence="11">
    <location>
        <begin position="322"/>
        <end position="464"/>
    </location>
</feature>
<dbReference type="PROSITE" id="PS00211">
    <property type="entry name" value="ABC_TRANSPORTER_1"/>
    <property type="match status" value="2"/>
</dbReference>
<evidence type="ECO:0000259" key="10">
    <source>
        <dbReference type="PROSITE" id="PS50893"/>
    </source>
</evidence>
<dbReference type="CDD" id="cd03244">
    <property type="entry name" value="ABCC_MRP_domain2"/>
    <property type="match status" value="1"/>
</dbReference>
<dbReference type="EMBL" id="JAPQKT010000008">
    <property type="protein sequence ID" value="KAJ5222293.1"/>
    <property type="molecule type" value="Genomic_DNA"/>
</dbReference>
<keyword evidence="7 9" id="KW-0472">Membrane</keyword>
<dbReference type="InterPro" id="IPR003439">
    <property type="entry name" value="ABC_transporter-like_ATP-bd"/>
</dbReference>
<keyword evidence="6 9" id="KW-1133">Transmembrane helix</keyword>
<dbReference type="FunFam" id="3.40.50.300:FF:000838">
    <property type="entry name" value="ABC multidrug transporter (Eurofung)"/>
    <property type="match status" value="1"/>
</dbReference>
<dbReference type="InterPro" id="IPR056227">
    <property type="entry name" value="TMD0_ABC"/>
</dbReference>
<feature type="domain" description="ABC transporter" evidence="10">
    <location>
        <begin position="506"/>
        <end position="738"/>
    </location>
</feature>
<feature type="transmembrane region" description="Helical" evidence="9">
    <location>
        <begin position="797"/>
        <end position="818"/>
    </location>
</feature>
<dbReference type="PROSITE" id="PS50929">
    <property type="entry name" value="ABC_TM1F"/>
    <property type="match status" value="1"/>
</dbReference>
<dbReference type="PANTHER" id="PTHR24223">
    <property type="entry name" value="ATP-BINDING CASSETTE SUB-FAMILY C"/>
    <property type="match status" value="1"/>
</dbReference>
<dbReference type="GO" id="GO:0005524">
    <property type="term" value="F:ATP binding"/>
    <property type="evidence" value="ECO:0007669"/>
    <property type="project" value="UniProtKB-KW"/>
</dbReference>
<dbReference type="Gene3D" id="3.40.50.300">
    <property type="entry name" value="P-loop containing nucleotide triphosphate hydrolases"/>
    <property type="match status" value="2"/>
</dbReference>
<dbReference type="AlphaFoldDB" id="A0A9W9NP64"/>
<feature type="compositionally biased region" description="Basic and acidic residues" evidence="8">
    <location>
        <begin position="752"/>
        <end position="761"/>
    </location>
</feature>
<dbReference type="InterPro" id="IPR027417">
    <property type="entry name" value="P-loop_NTPase"/>
</dbReference>
<dbReference type="GO" id="GO:0140359">
    <property type="term" value="F:ABC-type transporter activity"/>
    <property type="evidence" value="ECO:0007669"/>
    <property type="project" value="InterPro"/>
</dbReference>
<name>A0A9W9NP64_PENCI</name>
<evidence type="ECO:0000256" key="7">
    <source>
        <dbReference type="ARBA" id="ARBA00023136"/>
    </source>
</evidence>
<evidence type="ECO:0000256" key="1">
    <source>
        <dbReference type="ARBA" id="ARBA00004141"/>
    </source>
</evidence>
<dbReference type="Pfam" id="PF00005">
    <property type="entry name" value="ABC_tran"/>
    <property type="match status" value="2"/>
</dbReference>
<evidence type="ECO:0000256" key="3">
    <source>
        <dbReference type="ARBA" id="ARBA00022692"/>
    </source>
</evidence>
<feature type="transmembrane region" description="Helical" evidence="9">
    <location>
        <begin position="97"/>
        <end position="118"/>
    </location>
</feature>
<comment type="caution">
    <text evidence="12">The sequence shown here is derived from an EMBL/GenBank/DDBJ whole genome shotgun (WGS) entry which is preliminary data.</text>
</comment>
<dbReference type="InterPro" id="IPR011527">
    <property type="entry name" value="ABC1_TM_dom"/>
</dbReference>
<reference evidence="12" key="1">
    <citation type="submission" date="2022-11" db="EMBL/GenBank/DDBJ databases">
        <authorList>
            <person name="Petersen C."/>
        </authorList>
    </citation>
    <scope>NUCLEOTIDE SEQUENCE</scope>
    <source>
        <strain evidence="12">IBT 23319</strain>
    </source>
</reference>